<dbReference type="InterPro" id="IPR002347">
    <property type="entry name" value="SDR_fam"/>
</dbReference>
<evidence type="ECO:0000256" key="1">
    <source>
        <dbReference type="ARBA" id="ARBA00006484"/>
    </source>
</evidence>
<dbReference type="PRINTS" id="PR00080">
    <property type="entry name" value="SDRFAMILY"/>
</dbReference>
<comment type="similarity">
    <text evidence="1">Belongs to the short-chain dehydrogenases/reductases (SDR) family.</text>
</comment>
<dbReference type="AlphaFoldDB" id="A0A2N6VQD3"/>
<comment type="caution">
    <text evidence="3">The sequence shown here is derived from an EMBL/GenBank/DDBJ whole genome shotgun (WGS) entry which is preliminary data.</text>
</comment>
<sequence>MAKDTYLNLANGALAPVVKKLGLPQPVPLRRFNVAGGSGFTKDPVLVLGDSGADSLAELLVENGFSVHRSPDPSFKYQGIIASFIDAQSPDDLGETVLQISPALKQTARCARVVIVSRAPEGDKPSIDAARNGVTGIVRSVAHEMRYGGTANGIVLDAGVDVNAASVTGALWFFLSAKSAYVSGQLLTVGDDRGQAVTASEFDGVGDNGPLAGKIAVVTGAARGIGAAIARTLHRDGAYVYGVDVPGAGQALAATMNSVAGKAIHLDITAEDAASRIAQAVGKPIDILIHNAGITRDKLLANMDAGRWNSVIAVNIESQLRMNEKLTELGAWGSQPHVVSLASTSGIAGNRGQTNYAASKAGVIGMVSASQDSFAKLGGSINAVAPGFIETDMTAKMPALTRQVARRLSSLQQGGLPEDVAEAIAFLSSPAATGVNGQTLRVCGQNMVGA</sequence>
<dbReference type="NCBIfam" id="NF006110">
    <property type="entry name" value="PRK08261.1"/>
    <property type="match status" value="1"/>
</dbReference>
<name>A0A2N6VQD3_9MICO</name>
<feature type="domain" description="Ketoreductase" evidence="2">
    <location>
        <begin position="214"/>
        <end position="387"/>
    </location>
</feature>
<gene>
    <name evidence="3" type="ORF">CJ199_02965</name>
</gene>
<dbReference type="Gene3D" id="3.40.50.720">
    <property type="entry name" value="NAD(P)-binding Rossmann-like Domain"/>
    <property type="match status" value="2"/>
</dbReference>
<proteinExistence type="inferred from homology"/>
<dbReference type="OrthoDB" id="9804774at2"/>
<dbReference type="PANTHER" id="PTHR42760">
    <property type="entry name" value="SHORT-CHAIN DEHYDROGENASES/REDUCTASES FAMILY MEMBER"/>
    <property type="match status" value="1"/>
</dbReference>
<evidence type="ECO:0000313" key="4">
    <source>
        <dbReference type="Proteomes" id="UP000235598"/>
    </source>
</evidence>
<dbReference type="PANTHER" id="PTHR42760:SF78">
    <property type="entry name" value="3-OXOACYL-[ACYL-CARRIER-PROTEIN] REDUCTASE [NADH]"/>
    <property type="match status" value="1"/>
</dbReference>
<dbReference type="InterPro" id="IPR057326">
    <property type="entry name" value="KR_dom"/>
</dbReference>
<reference evidence="3 4" key="1">
    <citation type="submission" date="2017-09" db="EMBL/GenBank/DDBJ databases">
        <title>Bacterial strain isolated from the female urinary microbiota.</title>
        <authorList>
            <person name="Thomas-White K."/>
            <person name="Kumar N."/>
            <person name="Forster S."/>
            <person name="Putonti C."/>
            <person name="Lawley T."/>
            <person name="Wolfe A.J."/>
        </authorList>
    </citation>
    <scope>NUCLEOTIDE SEQUENCE [LARGE SCALE GENOMIC DNA]</scope>
    <source>
        <strain evidence="3 4">UMB1301</strain>
    </source>
</reference>
<dbReference type="GO" id="GO:0016616">
    <property type="term" value="F:oxidoreductase activity, acting on the CH-OH group of donors, NAD or NADP as acceptor"/>
    <property type="evidence" value="ECO:0007669"/>
    <property type="project" value="TreeGrafter"/>
</dbReference>
<dbReference type="SUPFAM" id="SSF51735">
    <property type="entry name" value="NAD(P)-binding Rossmann-fold domains"/>
    <property type="match status" value="1"/>
</dbReference>
<dbReference type="FunFam" id="3.40.50.720:FF:000338">
    <property type="entry name" value="3-oxoacyl-ACP reductase FabG"/>
    <property type="match status" value="1"/>
</dbReference>
<evidence type="ECO:0000259" key="2">
    <source>
        <dbReference type="SMART" id="SM00822"/>
    </source>
</evidence>
<organism evidence="3 4">
    <name type="scientific">Brevibacterium paucivorans</name>
    <dbReference type="NCBI Taxonomy" id="170994"/>
    <lineage>
        <taxon>Bacteria</taxon>
        <taxon>Bacillati</taxon>
        <taxon>Actinomycetota</taxon>
        <taxon>Actinomycetes</taxon>
        <taxon>Micrococcales</taxon>
        <taxon>Brevibacteriaceae</taxon>
        <taxon>Brevibacterium</taxon>
    </lineage>
</organism>
<dbReference type="PRINTS" id="PR00081">
    <property type="entry name" value="GDHRDH"/>
</dbReference>
<protein>
    <submittedName>
        <fullName evidence="3">3-oxoacyl-ACP reductase</fullName>
    </submittedName>
</protein>
<evidence type="ECO:0000313" key="3">
    <source>
        <dbReference type="EMBL" id="PMD06344.1"/>
    </source>
</evidence>
<dbReference type="Proteomes" id="UP000235598">
    <property type="component" value="Unassembled WGS sequence"/>
</dbReference>
<dbReference type="Pfam" id="PF13561">
    <property type="entry name" value="adh_short_C2"/>
    <property type="match status" value="1"/>
</dbReference>
<accession>A0A2N6VQD3</accession>
<dbReference type="SMART" id="SM00822">
    <property type="entry name" value="PKS_KR"/>
    <property type="match status" value="1"/>
</dbReference>
<dbReference type="InterPro" id="IPR036291">
    <property type="entry name" value="NAD(P)-bd_dom_sf"/>
</dbReference>
<dbReference type="EMBL" id="PNHK01000001">
    <property type="protein sequence ID" value="PMD06344.1"/>
    <property type="molecule type" value="Genomic_DNA"/>
</dbReference>
<dbReference type="RefSeq" id="WP_102237992.1">
    <property type="nucleotide sequence ID" value="NZ_JBDMHW010000002.1"/>
</dbReference>